<keyword evidence="2" id="KW-0813">Transport</keyword>
<dbReference type="Proteomes" id="UP000509302">
    <property type="component" value="Chromosome"/>
</dbReference>
<evidence type="ECO:0000313" key="9">
    <source>
        <dbReference type="Proteomes" id="UP000509302"/>
    </source>
</evidence>
<feature type="transmembrane region" description="Helical" evidence="6">
    <location>
        <begin position="20"/>
        <end position="41"/>
    </location>
</feature>
<keyword evidence="4 6" id="KW-1133">Transmembrane helix</keyword>
<dbReference type="CDD" id="cd17321">
    <property type="entry name" value="MFS_MMR_MDR_like"/>
    <property type="match status" value="1"/>
</dbReference>
<feature type="transmembrane region" description="Helical" evidence="6">
    <location>
        <begin position="142"/>
        <end position="166"/>
    </location>
</feature>
<feature type="transmembrane region" description="Helical" evidence="6">
    <location>
        <begin position="275"/>
        <end position="301"/>
    </location>
</feature>
<feature type="transmembrane region" description="Helical" evidence="6">
    <location>
        <begin position="53"/>
        <end position="72"/>
    </location>
</feature>
<protein>
    <submittedName>
        <fullName evidence="8">MFS transporter</fullName>
    </submittedName>
</protein>
<dbReference type="AlphaFoldDB" id="A0A7H9AMZ2"/>
<dbReference type="GO" id="GO:0016020">
    <property type="term" value="C:membrane"/>
    <property type="evidence" value="ECO:0007669"/>
    <property type="project" value="UniProtKB-SubCell"/>
</dbReference>
<feature type="transmembrane region" description="Helical" evidence="6">
    <location>
        <begin position="307"/>
        <end position="328"/>
    </location>
</feature>
<evidence type="ECO:0000256" key="1">
    <source>
        <dbReference type="ARBA" id="ARBA00004141"/>
    </source>
</evidence>
<evidence type="ECO:0000256" key="3">
    <source>
        <dbReference type="ARBA" id="ARBA00022692"/>
    </source>
</evidence>
<keyword evidence="3 6" id="KW-0812">Transmembrane</keyword>
<dbReference type="Pfam" id="PF07690">
    <property type="entry name" value="MFS_1"/>
    <property type="match status" value="1"/>
</dbReference>
<feature type="transmembrane region" description="Helical" evidence="6">
    <location>
        <begin position="84"/>
        <end position="103"/>
    </location>
</feature>
<keyword evidence="5 6" id="KW-0472">Membrane</keyword>
<proteinExistence type="predicted"/>
<dbReference type="Gene3D" id="1.20.1720.10">
    <property type="entry name" value="Multidrug resistance protein D"/>
    <property type="match status" value="1"/>
</dbReference>
<evidence type="ECO:0000259" key="7">
    <source>
        <dbReference type="PROSITE" id="PS50850"/>
    </source>
</evidence>
<dbReference type="RefSeq" id="WP_179241075.1">
    <property type="nucleotide sequence ID" value="NZ_CP058595.1"/>
</dbReference>
<evidence type="ECO:0000256" key="6">
    <source>
        <dbReference type="SAM" id="Phobius"/>
    </source>
</evidence>
<feature type="transmembrane region" description="Helical" evidence="6">
    <location>
        <begin position="406"/>
        <end position="426"/>
    </location>
</feature>
<gene>
    <name evidence="8" type="ORF">HYG79_05060</name>
</gene>
<feature type="transmembrane region" description="Helical" evidence="6">
    <location>
        <begin position="446"/>
        <end position="465"/>
    </location>
</feature>
<accession>A0A7H9AMZ2</accession>
<evidence type="ECO:0000256" key="4">
    <source>
        <dbReference type="ARBA" id="ARBA00022989"/>
    </source>
</evidence>
<feature type="transmembrane region" description="Helical" evidence="6">
    <location>
        <begin position="109"/>
        <end position="130"/>
    </location>
</feature>
<reference evidence="8 9" key="1">
    <citation type="journal article" date="2006" name="Int. J. Syst. Evol. Microbiol.">
        <title>Costertonia aggregata gen. nov., sp. nov., a mesophilic marine bacterium of the family Flavobacteriaceae, isolated from a mature biofilm.</title>
        <authorList>
            <person name="Kwon K.K."/>
            <person name="Lee Y.K."/>
            <person name="Lee H.K."/>
        </authorList>
    </citation>
    <scope>NUCLEOTIDE SEQUENCE [LARGE SCALE GENOMIC DNA]</scope>
    <source>
        <strain evidence="8 9">KCCM 42265</strain>
    </source>
</reference>
<dbReference type="GO" id="GO:0022857">
    <property type="term" value="F:transmembrane transporter activity"/>
    <property type="evidence" value="ECO:0007669"/>
    <property type="project" value="InterPro"/>
</dbReference>
<dbReference type="SUPFAM" id="SSF103473">
    <property type="entry name" value="MFS general substrate transporter"/>
    <property type="match status" value="1"/>
</dbReference>
<dbReference type="PRINTS" id="PR01036">
    <property type="entry name" value="TCRTETB"/>
</dbReference>
<dbReference type="PROSITE" id="PS50850">
    <property type="entry name" value="MFS"/>
    <property type="match status" value="1"/>
</dbReference>
<dbReference type="KEGG" id="cagg:HYG79_05060"/>
<dbReference type="InterPro" id="IPR036259">
    <property type="entry name" value="MFS_trans_sf"/>
</dbReference>
<evidence type="ECO:0000313" key="8">
    <source>
        <dbReference type="EMBL" id="QLG44743.1"/>
    </source>
</evidence>
<name>A0A7H9AMZ2_9FLAO</name>
<keyword evidence="9" id="KW-1185">Reference proteome</keyword>
<evidence type="ECO:0000256" key="2">
    <source>
        <dbReference type="ARBA" id="ARBA00022448"/>
    </source>
</evidence>
<dbReference type="InterPro" id="IPR020846">
    <property type="entry name" value="MFS_dom"/>
</dbReference>
<feature type="domain" description="Major facilitator superfamily (MFS) profile" evidence="7">
    <location>
        <begin position="18"/>
        <end position="470"/>
    </location>
</feature>
<sequence length="475" mass="50836">MVRNRVPKKQDIGKVNGPLFPLALAMLMGSLGMSIANVALPRLSIDFAIPVQTIQWVVLGYLLAITVFVVGAGRLGDLLGQRKVFLSGIIVFLLGAVICSISKDFWLLIVGRVIQGIGAAALISLSMAFVRETVPDTKTGFAMGLLGAMSAVGTTLGPTVGGVLIGHYGWQSIFLVFIPLTAVNFILAVRYLPKSKIRPTKFSLSHFDVVGTLLLMVVLSCYTLSVTIGESMSQSNRFAMVLTSITCFALFVYVEKRSTNPLLDLTLFQNRKLTISLAMNILIATVMMSTLIVGPFYLIYALGLKEAIVGLVLSVGPFAAAVAGVPTGKIVDRIGAKRTLFIGLSVMLLASFSLAILPIYFGLLGYIISILFLTPGYQLFLSANNTEVMLNAENEQRGVVSGILNLSRNIGLITGASVMGAIFVYAADHKEVESASVAIIINAMKVTYLVAGTMVLTALVLSLFMPKPTDEKPNQ</sequence>
<organism evidence="8 9">
    <name type="scientific">Costertonia aggregata</name>
    <dbReference type="NCBI Taxonomy" id="343403"/>
    <lineage>
        <taxon>Bacteria</taxon>
        <taxon>Pseudomonadati</taxon>
        <taxon>Bacteroidota</taxon>
        <taxon>Flavobacteriia</taxon>
        <taxon>Flavobacteriales</taxon>
        <taxon>Flavobacteriaceae</taxon>
        <taxon>Costertonia</taxon>
    </lineage>
</organism>
<evidence type="ECO:0000256" key="5">
    <source>
        <dbReference type="ARBA" id="ARBA00023136"/>
    </source>
</evidence>
<dbReference type="InterPro" id="IPR011701">
    <property type="entry name" value="MFS"/>
</dbReference>
<feature type="transmembrane region" description="Helical" evidence="6">
    <location>
        <begin position="340"/>
        <end position="373"/>
    </location>
</feature>
<feature type="transmembrane region" description="Helical" evidence="6">
    <location>
        <begin position="172"/>
        <end position="192"/>
    </location>
</feature>
<dbReference type="PANTHER" id="PTHR42718:SF9">
    <property type="entry name" value="MAJOR FACILITATOR SUPERFAMILY MULTIDRUG TRANSPORTER MFSC"/>
    <property type="match status" value="1"/>
</dbReference>
<comment type="subcellular location">
    <subcellularLocation>
        <location evidence="1">Membrane</location>
        <topology evidence="1">Multi-pass membrane protein</topology>
    </subcellularLocation>
</comment>
<dbReference type="EMBL" id="CP058595">
    <property type="protein sequence ID" value="QLG44743.1"/>
    <property type="molecule type" value="Genomic_DNA"/>
</dbReference>
<feature type="transmembrane region" description="Helical" evidence="6">
    <location>
        <begin position="204"/>
        <end position="225"/>
    </location>
</feature>
<feature type="transmembrane region" description="Helical" evidence="6">
    <location>
        <begin position="237"/>
        <end position="254"/>
    </location>
</feature>
<dbReference type="Gene3D" id="1.20.1250.20">
    <property type="entry name" value="MFS general substrate transporter like domains"/>
    <property type="match status" value="1"/>
</dbReference>
<dbReference type="PANTHER" id="PTHR42718">
    <property type="entry name" value="MAJOR FACILITATOR SUPERFAMILY MULTIDRUG TRANSPORTER MFSC"/>
    <property type="match status" value="1"/>
</dbReference>